<name>A0ABR5AA59_9BACL</name>
<feature type="domain" description="MOSC" evidence="1">
    <location>
        <begin position="31"/>
        <end position="165"/>
    </location>
</feature>
<keyword evidence="3" id="KW-1185">Reference proteome</keyword>
<dbReference type="InterPro" id="IPR052353">
    <property type="entry name" value="Benzoxazolinone_Detox_Enz"/>
</dbReference>
<dbReference type="EMBL" id="JXAK01000091">
    <property type="protein sequence ID" value="KIL37862.1"/>
    <property type="molecule type" value="Genomic_DNA"/>
</dbReference>
<reference evidence="2 3" key="1">
    <citation type="submission" date="2014-12" db="EMBL/GenBank/DDBJ databases">
        <title>Draft genome sequence of Paenibacillus kamchatkensis strain B-2647.</title>
        <authorList>
            <person name="Karlyshev A.V."/>
            <person name="Kudryashova E.B."/>
        </authorList>
    </citation>
    <scope>NUCLEOTIDE SEQUENCE [LARGE SCALE GENOMIC DNA]</scope>
    <source>
        <strain evidence="2 3">VKM B-2647</strain>
    </source>
</reference>
<dbReference type="SUPFAM" id="SSF50800">
    <property type="entry name" value="PK beta-barrel domain-like"/>
    <property type="match status" value="1"/>
</dbReference>
<dbReference type="InterPro" id="IPR011037">
    <property type="entry name" value="Pyrv_Knase-like_insert_dom_sf"/>
</dbReference>
<dbReference type="InterPro" id="IPR005163">
    <property type="entry name" value="Tri_helical_YiiM-like"/>
</dbReference>
<dbReference type="Pfam" id="PF03475">
    <property type="entry name" value="YiiM_3-alpha"/>
    <property type="match status" value="1"/>
</dbReference>
<accession>A0ABR5AA59</accession>
<proteinExistence type="predicted"/>
<gene>
    <name evidence="2" type="ORF">SD70_30305</name>
</gene>
<dbReference type="Proteomes" id="UP000031967">
    <property type="component" value="Unassembled WGS sequence"/>
</dbReference>
<evidence type="ECO:0000313" key="3">
    <source>
        <dbReference type="Proteomes" id="UP000031967"/>
    </source>
</evidence>
<dbReference type="PROSITE" id="PS51340">
    <property type="entry name" value="MOSC"/>
    <property type="match status" value="1"/>
</dbReference>
<organism evidence="2 3">
    <name type="scientific">Gordoniibacillus kamchatkensis</name>
    <dbReference type="NCBI Taxonomy" id="1590651"/>
    <lineage>
        <taxon>Bacteria</taxon>
        <taxon>Bacillati</taxon>
        <taxon>Bacillota</taxon>
        <taxon>Bacilli</taxon>
        <taxon>Bacillales</taxon>
        <taxon>Paenibacillaceae</taxon>
        <taxon>Gordoniibacillus</taxon>
    </lineage>
</organism>
<protein>
    <recommendedName>
        <fullName evidence="1">MOSC domain-containing protein</fullName>
    </recommendedName>
</protein>
<evidence type="ECO:0000259" key="1">
    <source>
        <dbReference type="PROSITE" id="PS51340"/>
    </source>
</evidence>
<dbReference type="PANTHER" id="PTHR30212">
    <property type="entry name" value="PROTEIN YIIM"/>
    <property type="match status" value="1"/>
</dbReference>
<dbReference type="Gene3D" id="2.40.33.20">
    <property type="entry name" value="PK beta-barrel domain-like"/>
    <property type="match status" value="1"/>
</dbReference>
<evidence type="ECO:0000313" key="2">
    <source>
        <dbReference type="EMBL" id="KIL37862.1"/>
    </source>
</evidence>
<dbReference type="InterPro" id="IPR005302">
    <property type="entry name" value="MoCF_Sase_C"/>
</dbReference>
<dbReference type="Pfam" id="PF03473">
    <property type="entry name" value="MOSC"/>
    <property type="match status" value="1"/>
</dbReference>
<sequence length="227" mass="25355">MPKLRLVSLQVGKPKTVIYQGKDIQTGIDKAAVTVPLFLSTVNFEGDAQADLVNHGGPDKAVNAYCAEHYPYWERELQRQLARGAFGENVTLEQMTEDTVCIGDIFRLGEAVVQVSQPRQPCYKLAGKHNVPDLPLKVQQTGFTGYYFRVLEPGLVPPQGDIRLLERHPAGITIAFANRIKYVDKRNRAAIERLLGLKELAASWRDSFARSSPNSKCERWDGACRSN</sequence>
<dbReference type="PANTHER" id="PTHR30212:SF4">
    <property type="entry name" value="MOSC DOMAIN-CONTAINING PROTEIN"/>
    <property type="match status" value="1"/>
</dbReference>
<comment type="caution">
    <text evidence="2">The sequence shown here is derived from an EMBL/GenBank/DDBJ whole genome shotgun (WGS) entry which is preliminary data.</text>
</comment>
<dbReference type="RefSeq" id="WP_041052306.1">
    <property type="nucleotide sequence ID" value="NZ_JXAK01000091.1"/>
</dbReference>